<dbReference type="HAMAP" id="MF_00725">
    <property type="entry name" value="FlhD"/>
    <property type="match status" value="1"/>
</dbReference>
<dbReference type="OrthoDB" id="5298036at2"/>
<dbReference type="GO" id="GO:0045893">
    <property type="term" value="P:positive regulation of DNA-templated transcription"/>
    <property type="evidence" value="ECO:0007669"/>
    <property type="project" value="InterPro"/>
</dbReference>
<comment type="domain">
    <text evidence="9">The C-terminal region contains a putative helix-turn-helix (HTH) motif, suggesting that this region may bind DNA.</text>
</comment>
<comment type="similarity">
    <text evidence="9">Belongs to the FlhD family.</text>
</comment>
<dbReference type="AlphaFoldDB" id="A0A554XIQ1"/>
<dbReference type="GO" id="GO:0003677">
    <property type="term" value="F:DNA binding"/>
    <property type="evidence" value="ECO:0007669"/>
    <property type="project" value="UniProtKB-UniRule"/>
</dbReference>
<evidence type="ECO:0000256" key="4">
    <source>
        <dbReference type="ARBA" id="ARBA00023125"/>
    </source>
</evidence>
<evidence type="ECO:0000256" key="6">
    <source>
        <dbReference type="ARBA" id="ARBA00023159"/>
    </source>
</evidence>
<organism evidence="10 11">
    <name type="scientific">Tepidimonas charontis</name>
    <dbReference type="NCBI Taxonomy" id="2267262"/>
    <lineage>
        <taxon>Bacteria</taxon>
        <taxon>Pseudomonadati</taxon>
        <taxon>Pseudomonadota</taxon>
        <taxon>Betaproteobacteria</taxon>
        <taxon>Burkholderiales</taxon>
        <taxon>Tepidimonas</taxon>
    </lineage>
</organism>
<evidence type="ECO:0000256" key="5">
    <source>
        <dbReference type="ARBA" id="ARBA00023157"/>
    </source>
</evidence>
<comment type="caution">
    <text evidence="10">The sequence shown here is derived from an EMBL/GenBank/DDBJ whole genome shotgun (WGS) entry which is preliminary data.</text>
</comment>
<evidence type="ECO:0000313" key="10">
    <source>
        <dbReference type="EMBL" id="TSE35659.1"/>
    </source>
</evidence>
<dbReference type="Pfam" id="PF05247">
    <property type="entry name" value="FlhD"/>
    <property type="match status" value="1"/>
</dbReference>
<accession>A0A554XIQ1</accession>
<name>A0A554XIQ1_9BURK</name>
<proteinExistence type="inferred from homology"/>
<dbReference type="NCBIfam" id="NF002783">
    <property type="entry name" value="PRK02909.1-1"/>
    <property type="match status" value="1"/>
</dbReference>
<sequence>MTIAATPIATDAEREQLLAEIREANLTYLMLAQRLIRADKAEATFRLGLSEESAELIAALSPAQLIKLANQNTLLCRFQADDELVFKLLTSSHAPQRTVGEAAQRLHAQILMATRLATV</sequence>
<keyword evidence="10" id="KW-0969">Cilium</keyword>
<dbReference type="InterPro" id="IPR023559">
    <property type="entry name" value="Flagellar_FlhD"/>
</dbReference>
<dbReference type="EMBL" id="VJON01000006">
    <property type="protein sequence ID" value="TSE35659.1"/>
    <property type="molecule type" value="Genomic_DNA"/>
</dbReference>
<evidence type="ECO:0000256" key="2">
    <source>
        <dbReference type="ARBA" id="ARBA00022795"/>
    </source>
</evidence>
<dbReference type="Proteomes" id="UP000318294">
    <property type="component" value="Unassembled WGS sequence"/>
</dbReference>
<dbReference type="GO" id="GO:1902208">
    <property type="term" value="P:regulation of bacterial-type flagellum assembly"/>
    <property type="evidence" value="ECO:0007669"/>
    <property type="project" value="UniProtKB-UniRule"/>
</dbReference>
<reference evidence="10 11" key="1">
    <citation type="submission" date="2019-07" db="EMBL/GenBank/DDBJ databases">
        <title>Tepidimonas charontis SPSP-6 draft genome.</title>
        <authorList>
            <person name="Da Costa M.S."/>
            <person name="Froufe H.J.C."/>
            <person name="Egas C."/>
            <person name="Albuquerque L."/>
        </authorList>
    </citation>
    <scope>NUCLEOTIDE SEQUENCE [LARGE SCALE GENOMIC DNA]</scope>
    <source>
        <strain evidence="10 11">SPSP-6</strain>
    </source>
</reference>
<dbReference type="GO" id="GO:0044780">
    <property type="term" value="P:bacterial-type flagellum assembly"/>
    <property type="evidence" value="ECO:0007669"/>
    <property type="project" value="InterPro"/>
</dbReference>
<evidence type="ECO:0000256" key="8">
    <source>
        <dbReference type="ARBA" id="ARBA00025431"/>
    </source>
</evidence>
<dbReference type="Gene3D" id="1.10.4000.10">
    <property type="entry name" value="Flagellar transcriptional activator FlhD"/>
    <property type="match status" value="1"/>
</dbReference>
<keyword evidence="7 9" id="KW-0804">Transcription</keyword>
<evidence type="ECO:0000256" key="3">
    <source>
        <dbReference type="ARBA" id="ARBA00023015"/>
    </source>
</evidence>
<keyword evidence="1 9" id="KW-0963">Cytoplasm</keyword>
<evidence type="ECO:0000256" key="9">
    <source>
        <dbReference type="HAMAP-Rule" id="MF_00725"/>
    </source>
</evidence>
<dbReference type="GO" id="GO:0005737">
    <property type="term" value="C:cytoplasm"/>
    <property type="evidence" value="ECO:0007669"/>
    <property type="project" value="UniProtKB-SubCell"/>
</dbReference>
<evidence type="ECO:0000313" key="11">
    <source>
        <dbReference type="Proteomes" id="UP000318294"/>
    </source>
</evidence>
<gene>
    <name evidence="9 10" type="primary">flhD</name>
    <name evidence="10" type="ORF">Tchar_00649</name>
</gene>
<dbReference type="InterPro" id="IPR036194">
    <property type="entry name" value="FlhD_sf"/>
</dbReference>
<keyword evidence="5 9" id="KW-1015">Disulfide bond</keyword>
<comment type="function">
    <text evidence="8 9">Functions in complex with FlhC as a master transcriptional regulator that regulates transcription of several flagellar and non-flagellar operons by binding to their promoter region. Activates expression of class 2 flagellar genes, including fliA, which is a flagellum-specific sigma factor that turns on the class 3 genes. Also regulates genes whose products function in a variety of physiological pathways.</text>
</comment>
<keyword evidence="2 9" id="KW-1005">Bacterial flagellum biogenesis</keyword>
<evidence type="ECO:0000256" key="1">
    <source>
        <dbReference type="ARBA" id="ARBA00022490"/>
    </source>
</evidence>
<keyword evidence="10" id="KW-0966">Cell projection</keyword>
<keyword evidence="11" id="KW-1185">Reference proteome</keyword>
<evidence type="ECO:0000256" key="7">
    <source>
        <dbReference type="ARBA" id="ARBA00023163"/>
    </source>
</evidence>
<keyword evidence="6 9" id="KW-0010">Activator</keyword>
<comment type="subcellular location">
    <subcellularLocation>
        <location evidence="9">Cytoplasm</location>
    </subcellularLocation>
</comment>
<keyword evidence="10" id="KW-0282">Flagellum</keyword>
<comment type="subunit">
    <text evidence="9">Homodimer; disulfide-linked. Forms a heterohexamer composed of two FlhC and four FlhD subunits. Each FlhC binds a FlhD dimer, forming a heterotrimer, and a hexamer assembles by dimerization of two heterotrimers.</text>
</comment>
<dbReference type="SUPFAM" id="SSF63592">
    <property type="entry name" value="Flagellar transcriptional activator FlhD"/>
    <property type="match status" value="1"/>
</dbReference>
<keyword evidence="4 9" id="KW-0238">DNA-binding</keyword>
<protein>
    <recommendedName>
        <fullName evidence="9">Flagellar transcriptional regulator FlhD</fullName>
    </recommendedName>
</protein>
<keyword evidence="3 9" id="KW-0805">Transcription regulation</keyword>
<feature type="disulfide bond" description="Interchain" evidence="9">
    <location>
        <position position="76"/>
    </location>
</feature>
<dbReference type="RefSeq" id="WP_144327658.1">
    <property type="nucleotide sequence ID" value="NZ_VJON01000006.1"/>
</dbReference>